<feature type="region of interest" description="Disordered" evidence="18">
    <location>
        <begin position="59"/>
        <end position="116"/>
    </location>
</feature>
<dbReference type="GO" id="GO:0003712">
    <property type="term" value="F:transcription coregulator activity"/>
    <property type="evidence" value="ECO:0007669"/>
    <property type="project" value="TreeGrafter"/>
</dbReference>
<dbReference type="GO" id="GO:0001725">
    <property type="term" value="C:stress fiber"/>
    <property type="evidence" value="ECO:0007669"/>
    <property type="project" value="TreeGrafter"/>
</dbReference>
<comment type="subcellular location">
    <subcellularLocation>
        <location evidence="2">Cytoplasm</location>
    </subcellularLocation>
    <subcellularLocation>
        <location evidence="1">Nucleus</location>
    </subcellularLocation>
</comment>
<keyword evidence="5" id="KW-0677">Repeat</keyword>
<reference evidence="20" key="3">
    <citation type="submission" date="2025-09" db="UniProtKB">
        <authorList>
            <consortium name="Ensembl"/>
        </authorList>
    </citation>
    <scope>IDENTIFICATION</scope>
</reference>
<evidence type="ECO:0000259" key="19">
    <source>
        <dbReference type="PROSITE" id="PS50023"/>
    </source>
</evidence>
<evidence type="ECO:0000256" key="13">
    <source>
        <dbReference type="ARBA" id="ARBA00023242"/>
    </source>
</evidence>
<evidence type="ECO:0000256" key="6">
    <source>
        <dbReference type="ARBA" id="ARBA00022771"/>
    </source>
</evidence>
<evidence type="ECO:0000256" key="7">
    <source>
        <dbReference type="ARBA" id="ARBA00022833"/>
    </source>
</evidence>
<sequence length="459" mass="48733">MDPGRLGPVPLARDESSSLPLAAGGEGGERREKGGQKLQGGNRGGVLAALEGWERQVRLDRRRGAGASSSLEGRWGRGLAPASGMGGRGRGPHPAGRGAGGGVRAGGAPALTSSGRGWGRATIAHTVRVPPAASPAARPAPARPGPQVLAAQGRGPGVPAPPTPGPAPAARVEGSLRATMSEAFDCAKCSESLYGRKYIQTDNGPYCVPCYDNTFANTCAECQQLIGHDSRELFYEDRHFHEGCFRCCRCQRSLADEPFTCQDSELLCNDCYCSAFSSQCSACGETVMPGSRKLEYGGQTWHEHCFLCSGCEQPLGSRSFVPDKGAHYCVPCYENKFAPRCARCSKTLTQGGVTYRDQPWHRECLVCTGCQTPLAGQQFTSRDDDPYCVACFGELFAPKCSSCKRPITGLGGGKYVSFEDRHWHHSCFSCARCSTSLVGQGFVPDGDQVLCQGCSQAGP</sequence>
<keyword evidence="6" id="KW-0863">Zinc-finger</keyword>
<evidence type="ECO:0000256" key="15">
    <source>
        <dbReference type="ARBA" id="ARBA00063224"/>
    </source>
</evidence>
<evidence type="ECO:0000256" key="4">
    <source>
        <dbReference type="ARBA" id="ARBA00022723"/>
    </source>
</evidence>
<keyword evidence="12" id="KW-0804">Transcription</keyword>
<accession>A0A9L0J386</accession>
<comment type="subunit">
    <text evidence="15">Interacts with SOX15; the interaction recruits FHL3 to FOXK1 promoters where it acts as a transcriptional coactivator of FOXK1.</text>
</comment>
<gene>
    <name evidence="20" type="primary">FHL3</name>
</gene>
<feature type="domain" description="LIM zinc-binding" evidence="19">
    <location>
        <begin position="398"/>
        <end position="459"/>
    </location>
</feature>
<feature type="region of interest" description="Disordered" evidence="18">
    <location>
        <begin position="1"/>
        <end position="44"/>
    </location>
</feature>
<evidence type="ECO:0000256" key="2">
    <source>
        <dbReference type="ARBA" id="ARBA00004496"/>
    </source>
</evidence>
<dbReference type="CDD" id="cd09434">
    <property type="entry name" value="LIM4_FHL3"/>
    <property type="match status" value="1"/>
</dbReference>
<name>A0A9L0J386_EQUAS</name>
<dbReference type="CDD" id="cd09346">
    <property type="entry name" value="LIM3_FHL"/>
    <property type="match status" value="1"/>
</dbReference>
<feature type="domain" description="LIM zinc-binding" evidence="19">
    <location>
        <begin position="217"/>
        <end position="277"/>
    </location>
</feature>
<dbReference type="PROSITE" id="PS00478">
    <property type="entry name" value="LIM_DOMAIN_1"/>
    <property type="match status" value="2"/>
</dbReference>
<organism evidence="20 21">
    <name type="scientific">Equus asinus</name>
    <name type="common">Donkey</name>
    <name type="synonym">Equus africanus asinus</name>
    <dbReference type="NCBI Taxonomy" id="9793"/>
    <lineage>
        <taxon>Eukaryota</taxon>
        <taxon>Metazoa</taxon>
        <taxon>Chordata</taxon>
        <taxon>Craniata</taxon>
        <taxon>Vertebrata</taxon>
        <taxon>Euteleostomi</taxon>
        <taxon>Mammalia</taxon>
        <taxon>Eutheria</taxon>
        <taxon>Laurasiatheria</taxon>
        <taxon>Perissodactyla</taxon>
        <taxon>Equidae</taxon>
        <taxon>Equus</taxon>
    </lineage>
</organism>
<evidence type="ECO:0000256" key="8">
    <source>
        <dbReference type="ARBA" id="ARBA00022990"/>
    </source>
</evidence>
<evidence type="ECO:0000313" key="20">
    <source>
        <dbReference type="Ensembl" id="ENSEASP00005043740.1"/>
    </source>
</evidence>
<evidence type="ECO:0000256" key="3">
    <source>
        <dbReference type="ARBA" id="ARBA00022490"/>
    </source>
</evidence>
<keyword evidence="8" id="KW-0007">Acetylation</keyword>
<dbReference type="FunFam" id="2.10.110.10:FF:000013">
    <property type="entry name" value="Four and a half LIM domains 1"/>
    <property type="match status" value="1"/>
</dbReference>
<reference evidence="20" key="2">
    <citation type="submission" date="2025-08" db="UniProtKB">
        <authorList>
            <consortium name="Ensembl"/>
        </authorList>
    </citation>
    <scope>IDENTIFICATION</scope>
</reference>
<evidence type="ECO:0000256" key="17">
    <source>
        <dbReference type="PROSITE-ProRule" id="PRU00125"/>
    </source>
</evidence>
<keyword evidence="10 17" id="KW-0440">LIM domain</keyword>
<evidence type="ECO:0000256" key="11">
    <source>
        <dbReference type="ARBA" id="ARBA00023159"/>
    </source>
</evidence>
<evidence type="ECO:0000256" key="12">
    <source>
        <dbReference type="ARBA" id="ARBA00023163"/>
    </source>
</evidence>
<comment type="function">
    <text evidence="14">Recruited by SOX15 to FOXK1 promoters where it acts as a transcriptional coactivator of FOXK1.</text>
</comment>
<dbReference type="GO" id="GO:0003779">
    <property type="term" value="F:actin binding"/>
    <property type="evidence" value="ECO:0007669"/>
    <property type="project" value="TreeGrafter"/>
</dbReference>
<dbReference type="Pfam" id="PF25076">
    <property type="entry name" value="LIM_FHL2-3_N"/>
    <property type="match status" value="1"/>
</dbReference>
<dbReference type="Pfam" id="PF00412">
    <property type="entry name" value="LIM"/>
    <property type="match status" value="4"/>
</dbReference>
<keyword evidence="13" id="KW-0539">Nucleus</keyword>
<dbReference type="CDD" id="cd09427">
    <property type="entry name" value="LIM2_FHL3"/>
    <property type="match status" value="1"/>
</dbReference>
<dbReference type="Ensembl" id="ENSEAST00005064201.1">
    <property type="protein sequence ID" value="ENSEASP00005043740.1"/>
    <property type="gene ID" value="ENSEASG00005013273.2"/>
</dbReference>
<keyword evidence="21" id="KW-1185">Reference proteome</keyword>
<evidence type="ECO:0000256" key="10">
    <source>
        <dbReference type="ARBA" id="ARBA00023038"/>
    </source>
</evidence>
<proteinExistence type="predicted"/>
<dbReference type="FunFam" id="2.10.110.10:FF:000064">
    <property type="entry name" value="Four and a half LIM domains protein 3"/>
    <property type="match status" value="1"/>
</dbReference>
<feature type="compositionally biased region" description="Low complexity" evidence="18">
    <location>
        <begin position="130"/>
        <end position="140"/>
    </location>
</feature>
<dbReference type="CDD" id="cd09423">
    <property type="entry name" value="LIM1_FHL3"/>
    <property type="match status" value="1"/>
</dbReference>
<dbReference type="GO" id="GO:0030018">
    <property type="term" value="C:Z disc"/>
    <property type="evidence" value="ECO:0007669"/>
    <property type="project" value="TreeGrafter"/>
</dbReference>
<evidence type="ECO:0000256" key="9">
    <source>
        <dbReference type="ARBA" id="ARBA00023015"/>
    </source>
</evidence>
<keyword evidence="11" id="KW-0010">Activator</keyword>
<dbReference type="PANTHER" id="PTHR24205">
    <property type="entry name" value="FOUR AND A HALF LIM DOMAINS PROTEIN"/>
    <property type="match status" value="1"/>
</dbReference>
<dbReference type="SMART" id="SM00132">
    <property type="entry name" value="LIM"/>
    <property type="match status" value="4"/>
</dbReference>
<evidence type="ECO:0000256" key="1">
    <source>
        <dbReference type="ARBA" id="ARBA00004123"/>
    </source>
</evidence>
<keyword evidence="7 17" id="KW-0862">Zinc</keyword>
<evidence type="ECO:0000256" key="16">
    <source>
        <dbReference type="ARBA" id="ARBA00074676"/>
    </source>
</evidence>
<dbReference type="AlphaFoldDB" id="A0A9L0J386"/>
<dbReference type="PROSITE" id="PS50023">
    <property type="entry name" value="LIM_DOMAIN_2"/>
    <property type="match status" value="3"/>
</dbReference>
<dbReference type="GO" id="GO:0030036">
    <property type="term" value="P:actin cytoskeleton organization"/>
    <property type="evidence" value="ECO:0007669"/>
    <property type="project" value="TreeGrafter"/>
</dbReference>
<evidence type="ECO:0000256" key="14">
    <source>
        <dbReference type="ARBA" id="ARBA00054878"/>
    </source>
</evidence>
<evidence type="ECO:0000256" key="18">
    <source>
        <dbReference type="SAM" id="MobiDB-lite"/>
    </source>
</evidence>
<dbReference type="GO" id="GO:0005634">
    <property type="term" value="C:nucleus"/>
    <property type="evidence" value="ECO:0007669"/>
    <property type="project" value="UniProtKB-SubCell"/>
</dbReference>
<dbReference type="SUPFAM" id="SSF57716">
    <property type="entry name" value="Glucocorticoid receptor-like (DNA-binding domain)"/>
    <property type="match status" value="5"/>
</dbReference>
<dbReference type="InterPro" id="IPR001781">
    <property type="entry name" value="Znf_LIM"/>
</dbReference>
<dbReference type="FunFam" id="2.10.110.10:FF:000030">
    <property type="entry name" value="Four and a half LIM domains protein 2"/>
    <property type="match status" value="1"/>
</dbReference>
<keyword evidence="3" id="KW-0963">Cytoplasm</keyword>
<feature type="region of interest" description="Disordered" evidence="18">
    <location>
        <begin position="130"/>
        <end position="169"/>
    </location>
</feature>
<evidence type="ECO:0000313" key="21">
    <source>
        <dbReference type="Proteomes" id="UP000694387"/>
    </source>
</evidence>
<dbReference type="PANTHER" id="PTHR24205:SF5">
    <property type="entry name" value="FOUR AND A HALF LIM DOMAINS PROTEIN 3"/>
    <property type="match status" value="1"/>
</dbReference>
<feature type="domain" description="LIM zinc-binding" evidence="19">
    <location>
        <begin position="278"/>
        <end position="339"/>
    </location>
</feature>
<protein>
    <recommendedName>
        <fullName evidence="16">Four and a half LIM domains protein 3</fullName>
    </recommendedName>
</protein>
<keyword evidence="4 17" id="KW-0479">Metal-binding</keyword>
<dbReference type="GeneTree" id="ENSGT00950000183028"/>
<reference evidence="20 21" key="1">
    <citation type="journal article" date="2020" name="Nat. Commun.">
        <title>Donkey genomes provide new insights into domestication and selection for coat color.</title>
        <authorList>
            <person name="Wang"/>
            <person name="C."/>
            <person name="Li"/>
            <person name="H."/>
            <person name="Guo"/>
            <person name="Y."/>
            <person name="Huang"/>
            <person name="J."/>
            <person name="Sun"/>
            <person name="Y."/>
            <person name="Min"/>
            <person name="J."/>
            <person name="Wang"/>
            <person name="J."/>
            <person name="Fang"/>
            <person name="X."/>
            <person name="Zhao"/>
            <person name="Z."/>
            <person name="Wang"/>
            <person name="S."/>
            <person name="Zhang"/>
            <person name="Y."/>
            <person name="Liu"/>
            <person name="Q."/>
            <person name="Jiang"/>
            <person name="Q."/>
            <person name="Wang"/>
            <person name="X."/>
            <person name="Guo"/>
            <person name="Y."/>
            <person name="Yang"/>
            <person name="C."/>
            <person name="Wang"/>
            <person name="Y."/>
            <person name="Tian"/>
            <person name="F."/>
            <person name="Zhuang"/>
            <person name="G."/>
            <person name="Fan"/>
            <person name="Y."/>
            <person name="Gao"/>
            <person name="Q."/>
            <person name="Li"/>
            <person name="Y."/>
            <person name="Ju"/>
            <person name="Z."/>
            <person name="Li"/>
            <person name="J."/>
            <person name="Li"/>
            <person name="R."/>
            <person name="Hou"/>
            <person name="M."/>
            <person name="Yang"/>
            <person name="G."/>
            <person name="Liu"/>
            <person name="G."/>
            <person name="Liu"/>
            <person name="W."/>
            <person name="Guo"/>
            <person name="J."/>
            <person name="Pan"/>
            <person name="S."/>
            <person name="Fan"/>
            <person name="G."/>
            <person name="Zhang"/>
            <person name="W."/>
            <person name="Zhang"/>
            <person name="R."/>
            <person name="Yu"/>
            <person name="J."/>
            <person name="Zhang"/>
            <person name="X."/>
            <person name="Yin"/>
            <person name="Q."/>
            <person name="Ji"/>
            <person name="C."/>
            <person name="Jin"/>
            <person name="Y."/>
            <person name="Yue"/>
            <person name="G."/>
            <person name="Liu"/>
            <person name="M."/>
            <person name="Xu"/>
            <person name="J."/>
            <person name="Liu"/>
            <person name="S."/>
            <person name="Jordana"/>
            <person name="J."/>
            <person name="Noce"/>
            <person name="A."/>
            <person name="Amills"/>
            <person name="M."/>
            <person name="Wu"/>
            <person name="D.D."/>
            <person name="Li"/>
            <person name="S."/>
            <person name="Zhou"/>
            <person name="X. and Zhong"/>
            <person name="J."/>
        </authorList>
    </citation>
    <scope>NUCLEOTIDE SEQUENCE [LARGE SCALE GENOMIC DNA]</scope>
</reference>
<dbReference type="Gene3D" id="2.10.110.10">
    <property type="entry name" value="Cysteine Rich Protein"/>
    <property type="match status" value="5"/>
</dbReference>
<dbReference type="GO" id="GO:0008270">
    <property type="term" value="F:zinc ion binding"/>
    <property type="evidence" value="ECO:0007669"/>
    <property type="project" value="UniProtKB-KW"/>
</dbReference>
<dbReference type="InterPro" id="IPR056807">
    <property type="entry name" value="LIM_FHL1/2/3/5_N"/>
</dbReference>
<keyword evidence="9" id="KW-0805">Transcription regulation</keyword>
<dbReference type="Proteomes" id="UP000694387">
    <property type="component" value="Chromosome 5"/>
</dbReference>
<feature type="compositionally biased region" description="Pro residues" evidence="18">
    <location>
        <begin position="158"/>
        <end position="167"/>
    </location>
</feature>
<dbReference type="FunFam" id="2.10.110.10:FF:000095">
    <property type="entry name" value="four and a half LIM domains protein 3"/>
    <property type="match status" value="1"/>
</dbReference>
<evidence type="ECO:0000256" key="5">
    <source>
        <dbReference type="ARBA" id="ARBA00022737"/>
    </source>
</evidence>